<name>A0A7X9RTQ0_9BACT</name>
<proteinExistence type="predicted"/>
<sequence length="225" mass="25090">MEKIRAIITGATGMVGKGVLLECLESNDVEKVLIIVRESTGINHPKLNEVIHKDFTDFTAIIPQMSGYNACYFCLGISSAGISNEKYHQITYDLTMHFAEIVLPINPDMTFCYVSGAGTSTEENSSLNWANVKGKTENAILKMPFEKSFMFRPAFIQPEKGTSSKVTFYKVIYMFISPLFPILDKLFPKNITTTSRLGKAMISVVKNGYNAIYLENDDINKAALK</sequence>
<dbReference type="RefSeq" id="WP_169655809.1">
    <property type="nucleotide sequence ID" value="NZ_JABANE010000011.1"/>
</dbReference>
<accession>A0A7X9RTQ0</accession>
<evidence type="ECO:0000313" key="3">
    <source>
        <dbReference type="EMBL" id="NME67472.1"/>
    </source>
</evidence>
<dbReference type="AlphaFoldDB" id="A0A7X9RTQ0"/>
<comment type="caution">
    <text evidence="3">The sequence shown here is derived from an EMBL/GenBank/DDBJ whole genome shotgun (WGS) entry which is preliminary data.</text>
</comment>
<keyword evidence="4" id="KW-1185">Reference proteome</keyword>
<organism evidence="3 4">
    <name type="scientific">Flammeovirga aprica JL-4</name>
    <dbReference type="NCBI Taxonomy" id="694437"/>
    <lineage>
        <taxon>Bacteria</taxon>
        <taxon>Pseudomonadati</taxon>
        <taxon>Bacteroidota</taxon>
        <taxon>Cytophagia</taxon>
        <taxon>Cytophagales</taxon>
        <taxon>Flammeovirgaceae</taxon>
        <taxon>Flammeovirga</taxon>
    </lineage>
</organism>
<reference evidence="3 4" key="1">
    <citation type="submission" date="2020-04" db="EMBL/GenBank/DDBJ databases">
        <title>Flammeovirga sp. SR4, a novel species isolated from seawater.</title>
        <authorList>
            <person name="Wang X."/>
        </authorList>
    </citation>
    <scope>NUCLEOTIDE SEQUENCE [LARGE SCALE GENOMIC DNA]</scope>
    <source>
        <strain evidence="3 4">ATCC 23126</strain>
    </source>
</reference>
<dbReference type="InterPro" id="IPR001509">
    <property type="entry name" value="Epimerase_deHydtase"/>
</dbReference>
<dbReference type="EMBL" id="JABANE010000011">
    <property type="protein sequence ID" value="NME67472.1"/>
    <property type="molecule type" value="Genomic_DNA"/>
</dbReference>
<protein>
    <submittedName>
        <fullName evidence="3">NAD-dependent epimerase/dehydratase family protein</fullName>
    </submittedName>
</protein>
<dbReference type="PANTHER" id="PTHR14097:SF8">
    <property type="entry name" value="NAD(P)-BINDING DOMAIN-CONTAINING PROTEIN"/>
    <property type="match status" value="1"/>
</dbReference>
<dbReference type="Proteomes" id="UP000576082">
    <property type="component" value="Unassembled WGS sequence"/>
</dbReference>
<dbReference type="SUPFAM" id="SSF51735">
    <property type="entry name" value="NAD(P)-binding Rossmann-fold domains"/>
    <property type="match status" value="1"/>
</dbReference>
<feature type="domain" description="NAD-dependent epimerase/dehydratase" evidence="2">
    <location>
        <begin position="7"/>
        <end position="107"/>
    </location>
</feature>
<evidence type="ECO:0000259" key="2">
    <source>
        <dbReference type="Pfam" id="PF01370"/>
    </source>
</evidence>
<dbReference type="PANTHER" id="PTHR14097">
    <property type="entry name" value="OXIDOREDUCTASE HTATIP2"/>
    <property type="match status" value="1"/>
</dbReference>
<evidence type="ECO:0000313" key="4">
    <source>
        <dbReference type="Proteomes" id="UP000576082"/>
    </source>
</evidence>
<gene>
    <name evidence="3" type="ORF">HHU12_05795</name>
</gene>
<dbReference type="Pfam" id="PF01370">
    <property type="entry name" value="Epimerase"/>
    <property type="match status" value="1"/>
</dbReference>
<dbReference type="Gene3D" id="3.40.50.720">
    <property type="entry name" value="NAD(P)-binding Rossmann-like Domain"/>
    <property type="match status" value="1"/>
</dbReference>
<dbReference type="InterPro" id="IPR036291">
    <property type="entry name" value="NAD(P)-bd_dom_sf"/>
</dbReference>
<comment type="subcellular location">
    <subcellularLocation>
        <location evidence="1">Membrane</location>
    </subcellularLocation>
</comment>
<evidence type="ECO:0000256" key="1">
    <source>
        <dbReference type="ARBA" id="ARBA00004370"/>
    </source>
</evidence>
<dbReference type="GO" id="GO:0016020">
    <property type="term" value="C:membrane"/>
    <property type="evidence" value="ECO:0007669"/>
    <property type="project" value="UniProtKB-SubCell"/>
</dbReference>